<accession>A0A7Y9I9V5</accession>
<dbReference type="PANTHER" id="PTHR42748:SF7">
    <property type="entry name" value="NMRA LIKE REDOX SENSOR 1-RELATED"/>
    <property type="match status" value="1"/>
</dbReference>
<evidence type="ECO:0000313" key="4">
    <source>
        <dbReference type="EMBL" id="NYE72760.1"/>
    </source>
</evidence>
<reference evidence="4 5" key="1">
    <citation type="submission" date="2020-07" db="EMBL/GenBank/DDBJ databases">
        <title>Sequencing the genomes of 1000 actinobacteria strains.</title>
        <authorList>
            <person name="Klenk H.-P."/>
        </authorList>
    </citation>
    <scope>NUCLEOTIDE SEQUENCE [LARGE SCALE GENOMIC DNA]</scope>
    <source>
        <strain evidence="4 5">DSM 22083</strain>
    </source>
</reference>
<protein>
    <submittedName>
        <fullName evidence="4">Uncharacterized protein YbjT (DUF2867 family)</fullName>
    </submittedName>
</protein>
<gene>
    <name evidence="4" type="ORF">BKA15_004089</name>
</gene>
<comment type="caution">
    <text evidence="4">The sequence shown here is derived from an EMBL/GenBank/DDBJ whole genome shotgun (WGS) entry which is preliminary data.</text>
</comment>
<dbReference type="SUPFAM" id="SSF51735">
    <property type="entry name" value="NAD(P)-binding Rossmann-fold domains"/>
    <property type="match status" value="1"/>
</dbReference>
<dbReference type="InterPro" id="IPR008030">
    <property type="entry name" value="NmrA-like"/>
</dbReference>
<dbReference type="Gene3D" id="3.90.25.10">
    <property type="entry name" value="UDP-galactose 4-epimerase, domain 1"/>
    <property type="match status" value="1"/>
</dbReference>
<dbReference type="RefSeq" id="WP_179753781.1">
    <property type="nucleotide sequence ID" value="NZ_JACCBU010000001.1"/>
</dbReference>
<evidence type="ECO:0000256" key="2">
    <source>
        <dbReference type="ARBA" id="ARBA00022857"/>
    </source>
</evidence>
<dbReference type="InterPro" id="IPR051164">
    <property type="entry name" value="NmrA-like_oxidored"/>
</dbReference>
<keyword evidence="5" id="KW-1185">Reference proteome</keyword>
<dbReference type="Proteomes" id="UP000569914">
    <property type="component" value="Unassembled WGS sequence"/>
</dbReference>
<sequence length="290" mass="30609">MSEPRTVLVTGATGNQGGAVARELLRRGHSVRALTRRPDSAAATALAGLGAELRQGDFEDPASLATAARGADAAYLMGTPFEVDPATETRQSIAAADAIGSVGVPHLVYASVASALDGTGIPHFESKAEVERHLTAGRIPHTVVAPAAFLGDLTSPWYQESLRAGTYAFALPADVSLQQIVLADLAAFAALVIEDPDRFAGDRIELASIEATGSQVAERLSAGLGRPIRYQEIPEAAIADQLGDDGLRMIRFFRNGGYTVDLAALRRNYPEVGWHDLDAWITSHDLSLVG</sequence>
<dbReference type="Gene3D" id="3.40.50.720">
    <property type="entry name" value="NAD(P)-binding Rossmann-like Domain"/>
    <property type="match status" value="1"/>
</dbReference>
<keyword evidence="2" id="KW-0521">NADP</keyword>
<name>A0A7Y9I9V5_9ACTN</name>
<evidence type="ECO:0000259" key="3">
    <source>
        <dbReference type="Pfam" id="PF05368"/>
    </source>
</evidence>
<feature type="domain" description="NmrA-like" evidence="3">
    <location>
        <begin position="5"/>
        <end position="240"/>
    </location>
</feature>
<evidence type="ECO:0000313" key="5">
    <source>
        <dbReference type="Proteomes" id="UP000569914"/>
    </source>
</evidence>
<comment type="similarity">
    <text evidence="1">Belongs to the NmrA-type oxidoreductase family.</text>
</comment>
<proteinExistence type="inferred from homology"/>
<dbReference type="EMBL" id="JACCBU010000001">
    <property type="protein sequence ID" value="NYE72760.1"/>
    <property type="molecule type" value="Genomic_DNA"/>
</dbReference>
<evidence type="ECO:0000256" key="1">
    <source>
        <dbReference type="ARBA" id="ARBA00006328"/>
    </source>
</evidence>
<dbReference type="Pfam" id="PF05368">
    <property type="entry name" value="NmrA"/>
    <property type="match status" value="1"/>
</dbReference>
<dbReference type="InterPro" id="IPR036291">
    <property type="entry name" value="NAD(P)-bd_dom_sf"/>
</dbReference>
<dbReference type="PANTHER" id="PTHR42748">
    <property type="entry name" value="NITROGEN METABOLITE REPRESSION PROTEIN NMRA FAMILY MEMBER"/>
    <property type="match status" value="1"/>
</dbReference>
<organism evidence="4 5">
    <name type="scientific">Microlunatus parietis</name>
    <dbReference type="NCBI Taxonomy" id="682979"/>
    <lineage>
        <taxon>Bacteria</taxon>
        <taxon>Bacillati</taxon>
        <taxon>Actinomycetota</taxon>
        <taxon>Actinomycetes</taxon>
        <taxon>Propionibacteriales</taxon>
        <taxon>Propionibacteriaceae</taxon>
        <taxon>Microlunatus</taxon>
    </lineage>
</organism>
<dbReference type="AlphaFoldDB" id="A0A7Y9I9V5"/>